<dbReference type="GO" id="GO:0005254">
    <property type="term" value="F:chloride channel activity"/>
    <property type="evidence" value="ECO:0007669"/>
    <property type="project" value="UniProtKB-KW"/>
</dbReference>
<dbReference type="PROSITE" id="PS51257">
    <property type="entry name" value="PROKAR_LIPOPROTEIN"/>
    <property type="match status" value="1"/>
</dbReference>
<dbReference type="PRINTS" id="PR00253">
    <property type="entry name" value="GABAARECEPTR"/>
</dbReference>
<dbReference type="SUPFAM" id="SSF63712">
    <property type="entry name" value="Nicotinic receptor ligand binding domain-like"/>
    <property type="match status" value="1"/>
</dbReference>
<dbReference type="GO" id="GO:0045211">
    <property type="term" value="C:postsynaptic membrane"/>
    <property type="evidence" value="ECO:0007669"/>
    <property type="project" value="UniProtKB-SubCell"/>
</dbReference>
<dbReference type="Gene3D" id="1.20.58.390">
    <property type="entry name" value="Neurotransmitter-gated ion-channel transmembrane domain"/>
    <property type="match status" value="1"/>
</dbReference>
<keyword evidence="16" id="KW-1071">Ligand-gated ion channel</keyword>
<dbReference type="Pfam" id="PF02931">
    <property type="entry name" value="Neur_chan_LBD"/>
    <property type="match status" value="1"/>
</dbReference>
<feature type="transmembrane region" description="Helical" evidence="20">
    <location>
        <begin position="291"/>
        <end position="309"/>
    </location>
</feature>
<keyword evidence="2 20" id="KW-0813">Transport</keyword>
<evidence type="ECO:0000256" key="10">
    <source>
        <dbReference type="ARBA" id="ARBA00023157"/>
    </source>
</evidence>
<evidence type="ECO:0000256" key="9">
    <source>
        <dbReference type="ARBA" id="ARBA00023136"/>
    </source>
</evidence>
<keyword evidence="10" id="KW-1015">Disulfide bond</keyword>
<dbReference type="NCBIfam" id="TIGR00860">
    <property type="entry name" value="LIC"/>
    <property type="match status" value="1"/>
</dbReference>
<dbReference type="SUPFAM" id="SSF90112">
    <property type="entry name" value="Neurotransmitter-gated ion-channel transmembrane pore"/>
    <property type="match status" value="1"/>
</dbReference>
<evidence type="ECO:0000256" key="17">
    <source>
        <dbReference type="ARBA" id="ARBA00023303"/>
    </source>
</evidence>
<dbReference type="Pfam" id="PF02932">
    <property type="entry name" value="Neur_chan_memb"/>
    <property type="match status" value="1"/>
</dbReference>
<keyword evidence="11" id="KW-0675">Receptor</keyword>
<dbReference type="AlphaFoldDB" id="A0A6P8H8N4"/>
<evidence type="ECO:0000313" key="23">
    <source>
        <dbReference type="Proteomes" id="UP000515163"/>
    </source>
</evidence>
<evidence type="ECO:0000313" key="24">
    <source>
        <dbReference type="RefSeq" id="XP_031549122.1"/>
    </source>
</evidence>
<dbReference type="GO" id="GO:0034707">
    <property type="term" value="C:chloride channel complex"/>
    <property type="evidence" value="ECO:0007669"/>
    <property type="project" value="UniProtKB-KW"/>
</dbReference>
<comment type="similarity">
    <text evidence="1">Belongs to the ligand-gated ion channel (TC 1.A.9) family. Gamma-aminobutyric acid receptor (TC 1.A.9.5) subfamily.</text>
</comment>
<dbReference type="CDD" id="cd18990">
    <property type="entry name" value="LGIC_ECD_GABAAR"/>
    <property type="match status" value="1"/>
</dbReference>
<evidence type="ECO:0000256" key="12">
    <source>
        <dbReference type="ARBA" id="ARBA00023173"/>
    </source>
</evidence>
<dbReference type="FunFam" id="1.20.58.390:FF:000137">
    <property type="entry name" value="Predicted protein"/>
    <property type="match status" value="1"/>
</dbReference>
<protein>
    <recommendedName>
        <fullName evidence="19">Gamma-aminobutyric acid receptor subunit beta</fullName>
    </recommendedName>
</protein>
<keyword evidence="7" id="KW-0770">Synapse</keyword>
<evidence type="ECO:0000256" key="2">
    <source>
        <dbReference type="ARBA" id="ARBA00022448"/>
    </source>
</evidence>
<dbReference type="PROSITE" id="PS00236">
    <property type="entry name" value="NEUROTR_ION_CHANNEL"/>
    <property type="match status" value="1"/>
</dbReference>
<keyword evidence="4 20" id="KW-0812">Transmembrane</keyword>
<evidence type="ECO:0000256" key="20">
    <source>
        <dbReference type="RuleBase" id="RU000687"/>
    </source>
</evidence>
<keyword evidence="13" id="KW-0325">Glycoprotein</keyword>
<dbReference type="InterPro" id="IPR036719">
    <property type="entry name" value="Neuro-gated_channel_TM_sf"/>
</dbReference>
<keyword evidence="8 20" id="KW-0406">Ion transport</keyword>
<dbReference type="InterPro" id="IPR018000">
    <property type="entry name" value="Neurotransmitter_ion_chnl_CS"/>
</dbReference>
<dbReference type="GeneID" id="116286696"/>
<dbReference type="KEGG" id="aten:116286696"/>
<evidence type="ECO:0000256" key="5">
    <source>
        <dbReference type="ARBA" id="ARBA00022729"/>
    </source>
</evidence>
<keyword evidence="12" id="KW-0869">Chloride channel</keyword>
<keyword evidence="14" id="KW-0868">Chloride</keyword>
<dbReference type="InParanoid" id="A0A6P8H8N4"/>
<keyword evidence="15" id="KW-0628">Postsynaptic cell membrane</keyword>
<dbReference type="GO" id="GO:0004888">
    <property type="term" value="F:transmembrane signaling receptor activity"/>
    <property type="evidence" value="ECO:0007669"/>
    <property type="project" value="InterPro"/>
</dbReference>
<dbReference type="Gene3D" id="2.70.170.10">
    <property type="entry name" value="Neurotransmitter-gated ion-channel ligand-binding domain"/>
    <property type="match status" value="1"/>
</dbReference>
<dbReference type="InterPro" id="IPR036734">
    <property type="entry name" value="Neur_chan_lig-bd_sf"/>
</dbReference>
<evidence type="ECO:0000256" key="4">
    <source>
        <dbReference type="ARBA" id="ARBA00022692"/>
    </source>
</evidence>
<dbReference type="CDD" id="cd19049">
    <property type="entry name" value="LGIC_TM_anion"/>
    <property type="match status" value="1"/>
</dbReference>
<dbReference type="RefSeq" id="XP_031549122.1">
    <property type="nucleotide sequence ID" value="XM_031693262.1"/>
</dbReference>
<sequence>MPSSRTMKYTKLNQFVLGFLVWMMVYSTVSSLGCRRSQNAQVKNITSQKKALSIIFKNYDKDVRPYSQDGKPVNITVNMRINSIYDVREEEMDYTIRFAFRQKWTDPRLSYDISLTHGKGHPYMQLESADQIWYPDTFFMNARSAFIHDVTKNNLGVRVFPDGSIYMSQKITVTAECQMDLRKFPMDTQICVLMFESFFHTAAEIIFKWERSEQPVAISKDMNLPHFDIVSLKTKEVNNVYKSGKFNSLEVHITFQRRLGFYIIQIYLPCVFLVFLSWMPFWMDPSETGDRLAVGITAVLTLVFLSGAMNNKMPKVSYMKAIDWYVIACFLAMVLSFVESMVVFRAVVHEDKKDAKDKEEWGEPVKRKNDVLQEDDDMRGISDDIELTDNGHLRERRSQGRIIKMQSLTRMSCGGTSKPKSLKAAKYNKIDSVSHMMFPGLFIAFNLFYWLLYMT</sequence>
<evidence type="ECO:0000256" key="13">
    <source>
        <dbReference type="ARBA" id="ARBA00023180"/>
    </source>
</evidence>
<evidence type="ECO:0000256" key="11">
    <source>
        <dbReference type="ARBA" id="ARBA00023170"/>
    </source>
</evidence>
<dbReference type="InterPro" id="IPR006201">
    <property type="entry name" value="Neur_channel"/>
</dbReference>
<evidence type="ECO:0000256" key="15">
    <source>
        <dbReference type="ARBA" id="ARBA00023257"/>
    </source>
</evidence>
<proteinExistence type="inferred from homology"/>
<dbReference type="FunFam" id="2.70.170.10:FF:000021">
    <property type="entry name" value="Gamma-aminobutyric acid receptor isoform 3b"/>
    <property type="match status" value="1"/>
</dbReference>
<dbReference type="PRINTS" id="PR00252">
    <property type="entry name" value="NRIONCHANNEL"/>
</dbReference>
<evidence type="ECO:0000256" key="7">
    <source>
        <dbReference type="ARBA" id="ARBA00023018"/>
    </source>
</evidence>
<comment type="subcellular location">
    <subcellularLocation>
        <location evidence="18">Postsynaptic cell membrane</location>
        <topology evidence="18">Multi-pass membrane protein</topology>
    </subcellularLocation>
</comment>
<feature type="transmembrane region" description="Helical" evidence="20">
    <location>
        <begin position="259"/>
        <end position="279"/>
    </location>
</feature>
<keyword evidence="23" id="KW-1185">Reference proteome</keyword>
<evidence type="ECO:0000256" key="1">
    <source>
        <dbReference type="ARBA" id="ARBA00010180"/>
    </source>
</evidence>
<evidence type="ECO:0000256" key="19">
    <source>
        <dbReference type="ARBA" id="ARBA00071250"/>
    </source>
</evidence>
<keyword evidence="3" id="KW-1003">Cell membrane</keyword>
<organism evidence="23 24">
    <name type="scientific">Actinia tenebrosa</name>
    <name type="common">Australian red waratah sea anemone</name>
    <dbReference type="NCBI Taxonomy" id="6105"/>
    <lineage>
        <taxon>Eukaryota</taxon>
        <taxon>Metazoa</taxon>
        <taxon>Cnidaria</taxon>
        <taxon>Anthozoa</taxon>
        <taxon>Hexacorallia</taxon>
        <taxon>Actiniaria</taxon>
        <taxon>Actiniidae</taxon>
        <taxon>Actinia</taxon>
    </lineage>
</organism>
<evidence type="ECO:0000256" key="18">
    <source>
        <dbReference type="ARBA" id="ARBA00034104"/>
    </source>
</evidence>
<dbReference type="InterPro" id="IPR006202">
    <property type="entry name" value="Neur_chan_lig-bd"/>
</dbReference>
<feature type="transmembrane region" description="Helical" evidence="20">
    <location>
        <begin position="324"/>
        <end position="348"/>
    </location>
</feature>
<dbReference type="GO" id="GO:0005230">
    <property type="term" value="F:extracellular ligand-gated monoatomic ion channel activity"/>
    <property type="evidence" value="ECO:0007669"/>
    <property type="project" value="InterPro"/>
</dbReference>
<feature type="transmembrane region" description="Helical" evidence="20">
    <location>
        <begin position="433"/>
        <end position="452"/>
    </location>
</feature>
<dbReference type="Proteomes" id="UP000515163">
    <property type="component" value="Unplaced"/>
</dbReference>
<dbReference type="InterPro" id="IPR038050">
    <property type="entry name" value="Neuro_actylchol_rec"/>
</dbReference>
<evidence type="ECO:0000259" key="21">
    <source>
        <dbReference type="Pfam" id="PF02931"/>
    </source>
</evidence>
<keyword evidence="17 20" id="KW-0407">Ion channel</keyword>
<dbReference type="InterPro" id="IPR006028">
    <property type="entry name" value="GABAA/Glycine_rcpt"/>
</dbReference>
<accession>A0A6P8H8N4</accession>
<evidence type="ECO:0000256" key="8">
    <source>
        <dbReference type="ARBA" id="ARBA00023065"/>
    </source>
</evidence>
<feature type="domain" description="Neurotransmitter-gated ion-channel ligand-binding" evidence="21">
    <location>
        <begin position="50"/>
        <end position="258"/>
    </location>
</feature>
<keyword evidence="9 20" id="KW-0472">Membrane</keyword>
<dbReference type="PANTHER" id="PTHR18945">
    <property type="entry name" value="NEUROTRANSMITTER GATED ION CHANNEL"/>
    <property type="match status" value="1"/>
</dbReference>
<evidence type="ECO:0000256" key="16">
    <source>
        <dbReference type="ARBA" id="ARBA00023286"/>
    </source>
</evidence>
<reference evidence="24" key="1">
    <citation type="submission" date="2025-08" db="UniProtKB">
        <authorList>
            <consortium name="RefSeq"/>
        </authorList>
    </citation>
    <scope>IDENTIFICATION</scope>
    <source>
        <tissue evidence="24">Tentacle</tissue>
    </source>
</reference>
<dbReference type="InterPro" id="IPR006029">
    <property type="entry name" value="Neurotrans-gated_channel_TM"/>
</dbReference>
<name>A0A6P8H8N4_ACTTE</name>
<keyword evidence="6 20" id="KW-1133">Transmembrane helix</keyword>
<evidence type="ECO:0000256" key="14">
    <source>
        <dbReference type="ARBA" id="ARBA00023214"/>
    </source>
</evidence>
<feature type="domain" description="Neurotransmitter-gated ion-channel transmembrane" evidence="22">
    <location>
        <begin position="266"/>
        <end position="361"/>
    </location>
</feature>
<dbReference type="OrthoDB" id="442503at2759"/>
<keyword evidence="5" id="KW-0732">Signal</keyword>
<evidence type="ECO:0000259" key="22">
    <source>
        <dbReference type="Pfam" id="PF02932"/>
    </source>
</evidence>
<evidence type="ECO:0000256" key="3">
    <source>
        <dbReference type="ARBA" id="ARBA00022475"/>
    </source>
</evidence>
<evidence type="ECO:0000256" key="6">
    <source>
        <dbReference type="ARBA" id="ARBA00022989"/>
    </source>
</evidence>
<gene>
    <name evidence="24" type="primary">LOC116286696</name>
</gene>